<dbReference type="RefSeq" id="WP_150092142.1">
    <property type="nucleotide sequence ID" value="NZ_VWSF01000025.1"/>
</dbReference>
<dbReference type="EMBL" id="VWSF01000025">
    <property type="protein sequence ID" value="KAA5540828.1"/>
    <property type="molecule type" value="Genomic_DNA"/>
</dbReference>
<sequence length="79" mass="9025">MKKTAEIIKELRRFKSVDEEPLESNELLLDTIVEDFFENEDAYLVIPTLFELLENHPDADFGALRTIVHTFSAVSGVIT</sequence>
<proteinExistence type="predicted"/>
<organism evidence="1 2">
    <name type="scientific">Adhaeribacter rhizoryzae</name>
    <dbReference type="NCBI Taxonomy" id="2607907"/>
    <lineage>
        <taxon>Bacteria</taxon>
        <taxon>Pseudomonadati</taxon>
        <taxon>Bacteroidota</taxon>
        <taxon>Cytophagia</taxon>
        <taxon>Cytophagales</taxon>
        <taxon>Hymenobacteraceae</taxon>
        <taxon>Adhaeribacter</taxon>
    </lineage>
</organism>
<protein>
    <submittedName>
        <fullName evidence="1">Uncharacterized protein</fullName>
    </submittedName>
</protein>
<comment type="caution">
    <text evidence="1">The sequence shown here is derived from an EMBL/GenBank/DDBJ whole genome shotgun (WGS) entry which is preliminary data.</text>
</comment>
<dbReference type="AlphaFoldDB" id="A0A5M6D026"/>
<accession>A0A5M6D026</accession>
<evidence type="ECO:0000313" key="1">
    <source>
        <dbReference type="EMBL" id="KAA5540828.1"/>
    </source>
</evidence>
<dbReference type="Proteomes" id="UP000323426">
    <property type="component" value="Unassembled WGS sequence"/>
</dbReference>
<evidence type="ECO:0000313" key="2">
    <source>
        <dbReference type="Proteomes" id="UP000323426"/>
    </source>
</evidence>
<gene>
    <name evidence="1" type="ORF">F0145_22235</name>
</gene>
<keyword evidence="2" id="KW-1185">Reference proteome</keyword>
<reference evidence="1 2" key="1">
    <citation type="submission" date="2019-09" db="EMBL/GenBank/DDBJ databases">
        <title>Genome sequence and assembly of Adhaeribacter sp.</title>
        <authorList>
            <person name="Chhetri G."/>
        </authorList>
    </citation>
    <scope>NUCLEOTIDE SEQUENCE [LARGE SCALE GENOMIC DNA]</scope>
    <source>
        <strain evidence="1 2">DK36</strain>
    </source>
</reference>
<name>A0A5M6D026_9BACT</name>